<feature type="region of interest" description="Disordered" evidence="1">
    <location>
        <begin position="60"/>
        <end position="152"/>
    </location>
</feature>
<feature type="compositionally biased region" description="Low complexity" evidence="1">
    <location>
        <begin position="165"/>
        <end position="179"/>
    </location>
</feature>
<feature type="compositionally biased region" description="Low complexity" evidence="1">
    <location>
        <begin position="353"/>
        <end position="377"/>
    </location>
</feature>
<reference evidence="3" key="2">
    <citation type="submission" date="2022-06" db="UniProtKB">
        <authorList>
            <consortium name="EnsemblMetazoa"/>
        </authorList>
    </citation>
    <scope>IDENTIFICATION</scope>
    <source>
        <strain evidence="3">PS312</strain>
    </source>
</reference>
<evidence type="ECO:0000256" key="1">
    <source>
        <dbReference type="SAM" id="MobiDB-lite"/>
    </source>
</evidence>
<dbReference type="InterPro" id="IPR002602">
    <property type="entry name" value="DB"/>
</dbReference>
<dbReference type="PANTHER" id="PTHR46705:SF2">
    <property type="entry name" value="DOMAIN OF UNKNOWN FUNCTION DB DOMAIN-CONTAINING PROTEIN"/>
    <property type="match status" value="1"/>
</dbReference>
<organism evidence="3 4">
    <name type="scientific">Pristionchus pacificus</name>
    <name type="common">Parasitic nematode worm</name>
    <dbReference type="NCBI Taxonomy" id="54126"/>
    <lineage>
        <taxon>Eukaryota</taxon>
        <taxon>Metazoa</taxon>
        <taxon>Ecdysozoa</taxon>
        <taxon>Nematoda</taxon>
        <taxon>Chromadorea</taxon>
        <taxon>Rhabditida</taxon>
        <taxon>Rhabditina</taxon>
        <taxon>Diplogasteromorpha</taxon>
        <taxon>Diplogasteroidea</taxon>
        <taxon>Neodiplogasteridae</taxon>
        <taxon>Pristionchus</taxon>
    </lineage>
</organism>
<dbReference type="Proteomes" id="UP000005239">
    <property type="component" value="Unassembled WGS sequence"/>
</dbReference>
<keyword evidence="2" id="KW-0732">Signal</keyword>
<accession>A0A8R1YWP4</accession>
<proteinExistence type="predicted"/>
<protein>
    <submittedName>
        <fullName evidence="3">DB domain-containing protein</fullName>
    </submittedName>
</protein>
<feature type="compositionally biased region" description="Low complexity" evidence="1">
    <location>
        <begin position="122"/>
        <end position="142"/>
    </location>
</feature>
<feature type="compositionally biased region" description="Polar residues" evidence="1">
    <location>
        <begin position="95"/>
        <end position="105"/>
    </location>
</feature>
<evidence type="ECO:0000313" key="4">
    <source>
        <dbReference type="Proteomes" id="UP000005239"/>
    </source>
</evidence>
<feature type="region of interest" description="Disordered" evidence="1">
    <location>
        <begin position="353"/>
        <end position="400"/>
    </location>
</feature>
<gene>
    <name evidence="3" type="primary">WBGene00273769</name>
</gene>
<feature type="compositionally biased region" description="Low complexity" evidence="1">
    <location>
        <begin position="60"/>
        <end position="80"/>
    </location>
</feature>
<accession>A0A2A6B869</accession>
<feature type="chain" id="PRO_5043456033" evidence="2">
    <location>
        <begin position="26"/>
        <end position="537"/>
    </location>
</feature>
<feature type="compositionally biased region" description="Pro residues" evidence="1">
    <location>
        <begin position="180"/>
        <end position="191"/>
    </location>
</feature>
<dbReference type="OrthoDB" id="5843172at2759"/>
<dbReference type="PANTHER" id="PTHR46705">
    <property type="entry name" value="PROTEIN CBG09805"/>
    <property type="match status" value="1"/>
</dbReference>
<evidence type="ECO:0000256" key="2">
    <source>
        <dbReference type="SAM" id="SignalP"/>
    </source>
</evidence>
<keyword evidence="4" id="KW-1185">Reference proteome</keyword>
<dbReference type="AlphaFoldDB" id="A0A2A6B869"/>
<dbReference type="Pfam" id="PF01682">
    <property type="entry name" value="DB"/>
    <property type="match status" value="1"/>
</dbReference>
<feature type="compositionally biased region" description="Pro residues" evidence="1">
    <location>
        <begin position="379"/>
        <end position="392"/>
    </location>
</feature>
<feature type="signal peptide" evidence="2">
    <location>
        <begin position="1"/>
        <end position="25"/>
    </location>
</feature>
<evidence type="ECO:0000313" key="3">
    <source>
        <dbReference type="EnsemblMetazoa" id="PPA35400.1"/>
    </source>
</evidence>
<reference evidence="4" key="1">
    <citation type="journal article" date="2008" name="Nat. Genet.">
        <title>The Pristionchus pacificus genome provides a unique perspective on nematode lifestyle and parasitism.</title>
        <authorList>
            <person name="Dieterich C."/>
            <person name="Clifton S.W."/>
            <person name="Schuster L.N."/>
            <person name="Chinwalla A."/>
            <person name="Delehaunty K."/>
            <person name="Dinkelacker I."/>
            <person name="Fulton L."/>
            <person name="Fulton R."/>
            <person name="Godfrey J."/>
            <person name="Minx P."/>
            <person name="Mitreva M."/>
            <person name="Roeseler W."/>
            <person name="Tian H."/>
            <person name="Witte H."/>
            <person name="Yang S.P."/>
            <person name="Wilson R.K."/>
            <person name="Sommer R.J."/>
        </authorList>
    </citation>
    <scope>NUCLEOTIDE SEQUENCE [LARGE SCALE GENOMIC DNA]</scope>
    <source>
        <strain evidence="4">PS312</strain>
    </source>
</reference>
<dbReference type="EnsemblMetazoa" id="PPA35400.1">
    <property type="protein sequence ID" value="PPA35400.1"/>
    <property type="gene ID" value="WBGene00273769"/>
</dbReference>
<name>A0A2A6B869_PRIPA</name>
<sequence length="537" mass="58468">MGPPTSTMMLAAASSVLLLASVARAQHEGFQIAPPAIHSGVVAFRRDQYRYLRQAYDPAQQYPQAGPPQNAYQPQPNPAYETRGPPAFGPRSIILRSSSKLQQVRQPAATVDPDYSAASTNQQQLARQQLQQQQVQGGYAQQPLPAPNSPFLPQQQQQFQALPIAQPQQFQQQQSQQYPQPAPPQPLPAPPVLQQQLPQQGYVAQPFPVQYSAPPQQLQQRPAAVIAPPPRVQQLPVAVARPAPPPQQLQLQTAPPPPARFTPYVADVRDPAAAVAATVQPARAFSPVETVTVVTVDTHAEQVADLSHSRAQARKKLKNKKRVKVLPTVVETVTVSAPPVTAHRASHRIVTTTFPPSFSPQSFTRQQQQQRVRPSTPHLAPPPQIVTQPPPARVHKPSNRPSKLVELTTAAAVSAGGGRDPNDVFLQCCRDTGIDSKCHSRCNFDTLTKKVLTGMFLGTDPCPQKNGRGMLECAAQKGDHTQCCMERRVHTTAAKNKCLGFCVMTPGSSFMADISMLPCWAVLNDIKGCFEDAILDQ</sequence>
<feature type="region of interest" description="Disordered" evidence="1">
    <location>
        <begin position="165"/>
        <end position="193"/>
    </location>
</feature>